<keyword evidence="1" id="KW-0175">Coiled coil</keyword>
<dbReference type="EMBL" id="CP139781">
    <property type="protein sequence ID" value="WRQ86779.1"/>
    <property type="molecule type" value="Genomic_DNA"/>
</dbReference>
<dbReference type="RefSeq" id="WP_221030615.1">
    <property type="nucleotide sequence ID" value="NZ_CP139781.1"/>
</dbReference>
<reference evidence="3 4" key="1">
    <citation type="submission" date="2023-12" db="EMBL/GenBank/DDBJ databases">
        <title>Description of an unclassified Opitutus bacterium of Verrucomicrobiota.</title>
        <authorList>
            <person name="Zhang D.-F."/>
        </authorList>
    </citation>
    <scope>NUCLEOTIDE SEQUENCE [LARGE SCALE GENOMIC DNA]</scope>
    <source>
        <strain evidence="3 4">WL0086</strain>
    </source>
</reference>
<dbReference type="Proteomes" id="UP000738431">
    <property type="component" value="Chromosome"/>
</dbReference>
<organism evidence="3 4">
    <name type="scientific">Actomonas aquatica</name>
    <dbReference type="NCBI Taxonomy" id="2866162"/>
    <lineage>
        <taxon>Bacteria</taxon>
        <taxon>Pseudomonadati</taxon>
        <taxon>Verrucomicrobiota</taxon>
        <taxon>Opitutia</taxon>
        <taxon>Opitutales</taxon>
        <taxon>Opitutaceae</taxon>
        <taxon>Actomonas</taxon>
    </lineage>
</organism>
<evidence type="ECO:0000313" key="4">
    <source>
        <dbReference type="Proteomes" id="UP000738431"/>
    </source>
</evidence>
<dbReference type="InterPro" id="IPR056003">
    <property type="entry name" value="CT398_CC_hairpin"/>
</dbReference>
<feature type="coiled-coil region" evidence="1">
    <location>
        <begin position="40"/>
        <end position="164"/>
    </location>
</feature>
<sequence>MRHPAIEPILVLQDREQARRGLVHQIEAIPGDVGRVQAKIDAEKAAIETAKTEWRELETKKKLLETEIGTAEDKLAKYKTQQSLVKKNDEYQALGQEIESMEGKIGELEGQELEIMYAIDAAKERFNAAETSLKENISGHEEKIAVLRERETNLKAELAEVEAAVAAAREPISERYQREFDRIAERQFPVCVAIEGGNCSGCHLKVSGEIDSVARKGEELAKCDQCGRIVWFQSA</sequence>
<feature type="domain" description="CT398-like coiled coil hairpin" evidence="2">
    <location>
        <begin position="32"/>
        <end position="179"/>
    </location>
</feature>
<dbReference type="Pfam" id="PF24481">
    <property type="entry name" value="CT398_CC"/>
    <property type="match status" value="1"/>
</dbReference>
<evidence type="ECO:0000259" key="2">
    <source>
        <dbReference type="Pfam" id="PF24481"/>
    </source>
</evidence>
<name>A0ABZ1C591_9BACT</name>
<proteinExistence type="predicted"/>
<dbReference type="Gene3D" id="1.10.287.1490">
    <property type="match status" value="1"/>
</dbReference>
<evidence type="ECO:0000313" key="3">
    <source>
        <dbReference type="EMBL" id="WRQ86779.1"/>
    </source>
</evidence>
<protein>
    <submittedName>
        <fullName evidence="3">C4-type zinc ribbon domain-containing protein</fullName>
    </submittedName>
</protein>
<keyword evidence="4" id="KW-1185">Reference proteome</keyword>
<accession>A0ABZ1C591</accession>
<gene>
    <name evidence="3" type="ORF">K1X11_018355</name>
</gene>
<evidence type="ECO:0000256" key="1">
    <source>
        <dbReference type="SAM" id="Coils"/>
    </source>
</evidence>